<dbReference type="InterPro" id="IPR019826">
    <property type="entry name" value="Carboxylesterase_B_AS"/>
</dbReference>
<dbReference type="InterPro" id="IPR029058">
    <property type="entry name" value="AB_hydrolase_fold"/>
</dbReference>
<keyword evidence="9" id="KW-1185">Reference proteome</keyword>
<evidence type="ECO:0000256" key="2">
    <source>
        <dbReference type="ARBA" id="ARBA00022487"/>
    </source>
</evidence>
<dbReference type="GO" id="GO:0052689">
    <property type="term" value="F:carboxylic ester hydrolase activity"/>
    <property type="evidence" value="ECO:0007669"/>
    <property type="project" value="UniProtKB-KW"/>
</dbReference>
<dbReference type="EMBL" id="JALNTZ010000003">
    <property type="protein sequence ID" value="KAJ3657576.1"/>
    <property type="molecule type" value="Genomic_DNA"/>
</dbReference>
<gene>
    <name evidence="8" type="ORF">Zmor_009365</name>
</gene>
<organism evidence="8 9">
    <name type="scientific">Zophobas morio</name>
    <dbReference type="NCBI Taxonomy" id="2755281"/>
    <lineage>
        <taxon>Eukaryota</taxon>
        <taxon>Metazoa</taxon>
        <taxon>Ecdysozoa</taxon>
        <taxon>Arthropoda</taxon>
        <taxon>Hexapoda</taxon>
        <taxon>Insecta</taxon>
        <taxon>Pterygota</taxon>
        <taxon>Neoptera</taxon>
        <taxon>Endopterygota</taxon>
        <taxon>Coleoptera</taxon>
        <taxon>Polyphaga</taxon>
        <taxon>Cucujiformia</taxon>
        <taxon>Tenebrionidae</taxon>
        <taxon>Zophobas</taxon>
    </lineage>
</organism>
<dbReference type="Gene3D" id="3.40.50.1820">
    <property type="entry name" value="alpha/beta hydrolase"/>
    <property type="match status" value="1"/>
</dbReference>
<dbReference type="PROSITE" id="PS00941">
    <property type="entry name" value="CARBOXYLESTERASE_B_2"/>
    <property type="match status" value="1"/>
</dbReference>
<evidence type="ECO:0000256" key="6">
    <source>
        <dbReference type="RuleBase" id="RU361235"/>
    </source>
</evidence>
<evidence type="ECO:0000313" key="8">
    <source>
        <dbReference type="EMBL" id="KAJ3657576.1"/>
    </source>
</evidence>
<accession>A0AA38MIB0</accession>
<protein>
    <recommendedName>
        <fullName evidence="6">Carboxylic ester hydrolase</fullName>
        <ecNumber evidence="6">3.1.1.-</ecNumber>
    </recommendedName>
</protein>
<evidence type="ECO:0000259" key="7">
    <source>
        <dbReference type="Pfam" id="PF00135"/>
    </source>
</evidence>
<keyword evidence="2" id="KW-0719">Serine esterase</keyword>
<comment type="similarity">
    <text evidence="1 6">Belongs to the type-B carboxylesterase/lipase family.</text>
</comment>
<evidence type="ECO:0000256" key="1">
    <source>
        <dbReference type="ARBA" id="ARBA00005964"/>
    </source>
</evidence>
<comment type="caution">
    <text evidence="8">The sequence shown here is derived from an EMBL/GenBank/DDBJ whole genome shotgun (WGS) entry which is preliminary data.</text>
</comment>
<dbReference type="InterPro" id="IPR002018">
    <property type="entry name" value="CarbesteraseB"/>
</dbReference>
<dbReference type="PANTHER" id="PTHR43142">
    <property type="entry name" value="CARBOXYLIC ESTER HYDROLASE"/>
    <property type="match status" value="1"/>
</dbReference>
<dbReference type="PANTHER" id="PTHR43142:SF1">
    <property type="entry name" value="CARBOXYLIC ESTER HYDROLASE"/>
    <property type="match status" value="1"/>
</dbReference>
<keyword evidence="3 6" id="KW-0378">Hydrolase</keyword>
<reference evidence="8" key="1">
    <citation type="journal article" date="2023" name="G3 (Bethesda)">
        <title>Whole genome assemblies of Zophobas morio and Tenebrio molitor.</title>
        <authorList>
            <person name="Kaur S."/>
            <person name="Stinson S.A."/>
            <person name="diCenzo G.C."/>
        </authorList>
    </citation>
    <scope>NUCLEOTIDE SEQUENCE</scope>
    <source>
        <strain evidence="8">QUZm001</strain>
    </source>
</reference>
<name>A0AA38MIB0_9CUCU</name>
<feature type="domain" description="Carboxylesterase type B" evidence="7">
    <location>
        <begin position="10"/>
        <end position="512"/>
    </location>
</feature>
<dbReference type="PROSITE" id="PS00122">
    <property type="entry name" value="CARBOXYLESTERASE_B_1"/>
    <property type="match status" value="1"/>
</dbReference>
<proteinExistence type="inferred from homology"/>
<dbReference type="SUPFAM" id="SSF53474">
    <property type="entry name" value="alpha/beta-Hydrolases"/>
    <property type="match status" value="1"/>
</dbReference>
<evidence type="ECO:0000256" key="3">
    <source>
        <dbReference type="ARBA" id="ARBA00022801"/>
    </source>
</evidence>
<keyword evidence="5" id="KW-0325">Glycoprotein</keyword>
<evidence type="ECO:0000256" key="4">
    <source>
        <dbReference type="ARBA" id="ARBA00023157"/>
    </source>
</evidence>
<keyword evidence="4" id="KW-1015">Disulfide bond</keyword>
<evidence type="ECO:0000313" key="9">
    <source>
        <dbReference type="Proteomes" id="UP001168821"/>
    </source>
</evidence>
<evidence type="ECO:0000256" key="5">
    <source>
        <dbReference type="ARBA" id="ARBA00023180"/>
    </source>
</evidence>
<dbReference type="Pfam" id="PF00135">
    <property type="entry name" value="COesterase"/>
    <property type="match status" value="1"/>
</dbReference>
<dbReference type="InterPro" id="IPR019819">
    <property type="entry name" value="Carboxylesterase_B_CS"/>
</dbReference>
<dbReference type="Proteomes" id="UP001168821">
    <property type="component" value="Unassembled WGS sequence"/>
</dbReference>
<dbReference type="EC" id="3.1.1.-" evidence="6"/>
<sequence>MASGSTTDLICKLEQGELKGQVHKDIDGHPFLSFMGVPYAKPPVGELRFKPPRPPDKWSGILDATKDGNVCYSVQNDITAPTKGPILFGSEDCLFLNIFTRQLNTENLRPVMVFVHGGAFVSGSSSRITYGPEYLMTEDIVLVLMNYRLGVLGFLTIDDPSLEATGNAGLKDQVQALKWVQKNIKHFGGDPSNVTIFGQSAGSVSVHFLVLSPLTQGLFHKAIMQSGTVTCPWSRGRDTTQQIAQGCSCINTNKTEMLHCLQHTSKETLLAAQTKLLLQTVGAGAKAPFGPTIEVENPQALITKEPVDLIKSGKYNHVPLMFGYTDLEGILSMMDTDAQLQTKLEDPVPYSFRYDHGSEDFLKLRKKINQFYFGNDQSDFRNKEVAFKLITDVTFLRGIVQSAKAHATTSQQPVYLYRMSLDTDLNFLKKVLQFKSKGVCHGDDLFYLFKPQFVKFNPKSIEEKSIRRFVRLWTNFARYGDPTPQKDTLLKTHWSPMTDKEFHFLDIGEELVPGVDPDHARLRFWDDISKGINERY</sequence>
<dbReference type="AlphaFoldDB" id="A0AA38MIB0"/>